<sequence>MKSVKKMLKEEAKSVLPSGEVKQNILREMGWEEPQREYALAGGGTRARAGKKLTVGLIAAFLALAVALCVLLPVFLRGNGPVSDTLNKFDKITDADSFYAYGALSAGTLLSSRTDGAAAVSLPDAVSAKALNTARSSEEEMLTSLNRYMSLVESLLGEEDITETAVAPAQGYTFGMEVHGGSLLGGGVTCRLYYDKLYIGGETDDGESEENYSIDGILVTESGTYPVSGTYETETESDESESELFFRAYLDEGRASYIEVREETESETEEGGAETEREFVYTLIENGERAERTTLSYEEEEGELELEMTIERGGSRDTLYFEREREGGEQVLSAHGTLGGQNVRFRVYIRSGQYHYVFEDGSSSDHVRPGHDDDDDDDDDD</sequence>
<keyword evidence="2" id="KW-0812">Transmembrane</keyword>
<organism evidence="3 4">
    <name type="scientific">Candidatus Borkfalkia avicola</name>
    <dbReference type="NCBI Taxonomy" id="2838503"/>
    <lineage>
        <taxon>Bacteria</taxon>
        <taxon>Bacillati</taxon>
        <taxon>Bacillota</taxon>
        <taxon>Clostridia</taxon>
        <taxon>Christensenellales</taxon>
        <taxon>Christensenellaceae</taxon>
        <taxon>Candidatus Borkfalkia</taxon>
    </lineage>
</organism>
<evidence type="ECO:0000313" key="3">
    <source>
        <dbReference type="EMBL" id="HIZ09388.1"/>
    </source>
</evidence>
<feature type="compositionally biased region" description="Acidic residues" evidence="1">
    <location>
        <begin position="372"/>
        <end position="381"/>
    </location>
</feature>
<feature type="region of interest" description="Disordered" evidence="1">
    <location>
        <begin position="359"/>
        <end position="381"/>
    </location>
</feature>
<dbReference type="Proteomes" id="UP000824025">
    <property type="component" value="Unassembled WGS sequence"/>
</dbReference>
<reference evidence="3" key="2">
    <citation type="submission" date="2021-04" db="EMBL/GenBank/DDBJ databases">
        <authorList>
            <person name="Gilroy R."/>
        </authorList>
    </citation>
    <scope>NUCLEOTIDE SEQUENCE</scope>
    <source>
        <strain evidence="3">CHK192-19661</strain>
    </source>
</reference>
<evidence type="ECO:0000256" key="1">
    <source>
        <dbReference type="SAM" id="MobiDB-lite"/>
    </source>
</evidence>
<evidence type="ECO:0000256" key="2">
    <source>
        <dbReference type="SAM" id="Phobius"/>
    </source>
</evidence>
<keyword evidence="2" id="KW-0472">Membrane</keyword>
<dbReference type="AlphaFoldDB" id="A0A9D2IIA8"/>
<reference evidence="3" key="1">
    <citation type="journal article" date="2021" name="PeerJ">
        <title>Extensive microbial diversity within the chicken gut microbiome revealed by metagenomics and culture.</title>
        <authorList>
            <person name="Gilroy R."/>
            <person name="Ravi A."/>
            <person name="Getino M."/>
            <person name="Pursley I."/>
            <person name="Horton D.L."/>
            <person name="Alikhan N.F."/>
            <person name="Baker D."/>
            <person name="Gharbi K."/>
            <person name="Hall N."/>
            <person name="Watson M."/>
            <person name="Adriaenssens E.M."/>
            <person name="Foster-Nyarko E."/>
            <person name="Jarju S."/>
            <person name="Secka A."/>
            <person name="Antonio M."/>
            <person name="Oren A."/>
            <person name="Chaudhuri R.R."/>
            <person name="La Ragione R."/>
            <person name="Hildebrand F."/>
            <person name="Pallen M.J."/>
        </authorList>
    </citation>
    <scope>NUCLEOTIDE SEQUENCE</scope>
    <source>
        <strain evidence="3">CHK192-19661</strain>
    </source>
</reference>
<dbReference type="EMBL" id="DXCF01000015">
    <property type="protein sequence ID" value="HIZ09388.1"/>
    <property type="molecule type" value="Genomic_DNA"/>
</dbReference>
<comment type="caution">
    <text evidence="3">The sequence shown here is derived from an EMBL/GenBank/DDBJ whole genome shotgun (WGS) entry which is preliminary data.</text>
</comment>
<proteinExistence type="predicted"/>
<feature type="transmembrane region" description="Helical" evidence="2">
    <location>
        <begin position="55"/>
        <end position="76"/>
    </location>
</feature>
<protein>
    <submittedName>
        <fullName evidence="3">Uncharacterized protein</fullName>
    </submittedName>
</protein>
<accession>A0A9D2IIA8</accession>
<evidence type="ECO:0000313" key="4">
    <source>
        <dbReference type="Proteomes" id="UP000824025"/>
    </source>
</evidence>
<gene>
    <name evidence="3" type="ORF">H9726_02750</name>
</gene>
<keyword evidence="2" id="KW-1133">Transmembrane helix</keyword>
<name>A0A9D2IIA8_9FIRM</name>